<keyword evidence="2" id="KW-1185">Reference proteome</keyword>
<accession>A0ABT2ILA4</accession>
<sequence>MNVKLNLILYAITLVSLSCSNNKKEQDPITSSIETQSKLKYNNDKMKKIDSKKEIRSDGNFNQMTLFEVDEDISFTQLKDYCSNVKSDYTDGYFQILVFFKKANNARFPTNPLTGLYTEDEDMKNIKAVYTINNMNGYSKLDYYDNNSFESLAQTIDID</sequence>
<evidence type="ECO:0000313" key="2">
    <source>
        <dbReference type="Proteomes" id="UP001142057"/>
    </source>
</evidence>
<dbReference type="PROSITE" id="PS51257">
    <property type="entry name" value="PROKAR_LIPOPROTEIN"/>
    <property type="match status" value="1"/>
</dbReference>
<evidence type="ECO:0000313" key="1">
    <source>
        <dbReference type="EMBL" id="MCT2409437.1"/>
    </source>
</evidence>
<comment type="caution">
    <text evidence="1">The sequence shown here is derived from an EMBL/GenBank/DDBJ whole genome shotgun (WGS) entry which is preliminary data.</text>
</comment>
<dbReference type="RefSeq" id="WP_259830960.1">
    <property type="nucleotide sequence ID" value="NZ_JANZQH010000010.1"/>
</dbReference>
<dbReference type="EMBL" id="JANZQH010000010">
    <property type="protein sequence ID" value="MCT2409437.1"/>
    <property type="molecule type" value="Genomic_DNA"/>
</dbReference>
<organism evidence="1 2">
    <name type="scientific">Chryseobacterium pyrolae</name>
    <dbReference type="NCBI Taxonomy" id="2987481"/>
    <lineage>
        <taxon>Bacteria</taxon>
        <taxon>Pseudomonadati</taxon>
        <taxon>Bacteroidota</taxon>
        <taxon>Flavobacteriia</taxon>
        <taxon>Flavobacteriales</taxon>
        <taxon>Weeksellaceae</taxon>
        <taxon>Chryseobacterium group</taxon>
        <taxon>Chryseobacterium</taxon>
    </lineage>
</organism>
<reference evidence="1" key="1">
    <citation type="submission" date="2022-08" db="EMBL/GenBank/DDBJ databases">
        <title>Chryseobacterium antibioticum,isolated from the rhizosphere soil of Pyrola in Tibet.</title>
        <authorList>
            <person name="Kan Y."/>
        </authorList>
    </citation>
    <scope>NUCLEOTIDE SEQUENCE</scope>
    <source>
        <strain evidence="1">Pc2-12</strain>
    </source>
</reference>
<gene>
    <name evidence="1" type="ORF">NZD88_17950</name>
</gene>
<dbReference type="Proteomes" id="UP001142057">
    <property type="component" value="Unassembled WGS sequence"/>
</dbReference>
<proteinExistence type="predicted"/>
<protein>
    <recommendedName>
        <fullName evidence="3">Lipoprotein</fullName>
    </recommendedName>
</protein>
<name>A0ABT2ILA4_9FLAO</name>
<evidence type="ECO:0008006" key="3">
    <source>
        <dbReference type="Google" id="ProtNLM"/>
    </source>
</evidence>